<sequence length="798" mass="84002">MDISGNFVYDDNYWKRWVSAIEGNTITLVAATGEVAIQPNTWALVHVRYGAATEAGLYDFVYITAVEDDTKLTLIRAPVSVQNGHILNATSVSIHACISDKQVNITQGSIVTSNNLVGGSAGGIIPIICEELNLDGVINVTGKGYRGGAAATALSQVGMRGEYYAGGWNSRSTAQQGNGGGGGRNNFNDGYIVGTPGGGGANATAGGAGTTGGAGGTAYPSLSAYRAPFGGGGGAGGSDNGRTSSGKGGNGGGVIVILTKQLNVGADGKLVANGENGITALSESGAGAGGAGGTIVVIKESGDTPSMEVTGGVRASNIGYPGKNYYSGAGGSGKSYVVRLRDVAGITGSSLYIDGLTISPTTISGEDITITGDIPDNSPIRHKVLLNSVDVDWSAYRNPSTLNETIFYDSEKYQLGNGNFVEVFAESADGRSGYLFSPINVINDLPAIEIHEQGLNVRVIINDRDKVKYRVLVNGVQEYPYMGAVPQDIIIDNDSAEGFSLVNSWTKTSEGAVGQSPFSGASFHYAAKDTGASATYVPEIPVFGQYKVYMMWPSHYNRATNTPIDISFVGGKETLVVNQQVNGGLWNLIGTYIFDVGTVGSVKIRSDGANGYVIADAIRFEYVPPFADMGETPIVWEKQYLSTQVNIDADNVVEVTAIDSYGDQSVKSFTFVGKYAGLIFSDVNGEYYSDDFGNVLRYLEVGVLIVGQVSQTYPILLTNKTSNALTNVLLTPNNKTLPEGVNLEISKIEDPFTPQDSLFYTEMLNYDEAVPFFARIVTAHTARTGYGEFDILVKGDPA</sequence>
<comment type="caution">
    <text evidence="2">The sequence shown here is derived from an EMBL/GenBank/DDBJ whole genome shotgun (WGS) entry which is preliminary data.</text>
</comment>
<dbReference type="Proteomes" id="UP000069697">
    <property type="component" value="Unassembled WGS sequence"/>
</dbReference>
<dbReference type="RefSeq" id="WP_062837514.1">
    <property type="nucleotide sequence ID" value="NZ_BCNV01000007.1"/>
</dbReference>
<dbReference type="GO" id="GO:0030246">
    <property type="term" value="F:carbohydrate binding"/>
    <property type="evidence" value="ECO:0007669"/>
    <property type="project" value="UniProtKB-KW"/>
</dbReference>
<evidence type="ECO:0000313" key="2">
    <source>
        <dbReference type="EMBL" id="GAS85160.1"/>
    </source>
</evidence>
<proteinExistence type="predicted"/>
<name>A0A117I3D1_PAEAM</name>
<reference evidence="2 3" key="1">
    <citation type="journal article" date="2016" name="Genome Announc.">
        <title>Draft Genome Sequence of Paenibacillus amylolyticus Heshi-A3, Isolated from Fermented Rice Bran in a Japanese Fermented Seafood Dish.</title>
        <authorList>
            <person name="Akuzawa S."/>
            <person name="Nagaoka J."/>
            <person name="Kanekatsu M."/>
            <person name="Kubota E."/>
            <person name="Ohtake R."/>
            <person name="Suzuki T."/>
            <person name="Kanesaki Y."/>
        </authorList>
    </citation>
    <scope>NUCLEOTIDE SEQUENCE [LARGE SCALE GENOMIC DNA]</scope>
    <source>
        <strain evidence="2 3">Heshi-A3</strain>
    </source>
</reference>
<dbReference type="AlphaFoldDB" id="A0A117I3D1"/>
<dbReference type="EMBL" id="BCNV01000007">
    <property type="protein sequence ID" value="GAS85160.1"/>
    <property type="molecule type" value="Genomic_DNA"/>
</dbReference>
<gene>
    <name evidence="2" type="ORF">PAHA3_5281</name>
</gene>
<evidence type="ECO:0000313" key="3">
    <source>
        <dbReference type="Proteomes" id="UP000069697"/>
    </source>
</evidence>
<accession>A0A117I3D1</accession>
<organism evidence="2 3">
    <name type="scientific">Paenibacillus amylolyticus</name>
    <dbReference type="NCBI Taxonomy" id="1451"/>
    <lineage>
        <taxon>Bacteria</taxon>
        <taxon>Bacillati</taxon>
        <taxon>Bacillota</taxon>
        <taxon>Bacilli</taxon>
        <taxon>Bacillales</taxon>
        <taxon>Paenibacillaceae</taxon>
        <taxon>Paenibacillus</taxon>
    </lineage>
</organism>
<dbReference type="InterPro" id="IPR033803">
    <property type="entry name" value="CBD-like_Golvesin-Xly"/>
</dbReference>
<dbReference type="Pfam" id="PF25275">
    <property type="entry name" value="Golvesin_C"/>
    <property type="match status" value="1"/>
</dbReference>
<feature type="domain" description="Golvesin/Xly CBD-like" evidence="1">
    <location>
        <begin position="489"/>
        <end position="621"/>
    </location>
</feature>
<reference evidence="3" key="2">
    <citation type="submission" date="2016-01" db="EMBL/GenBank/DDBJ databases">
        <title>Draft Genome Sequence of Paenibacillus amylolyticus Heshi-A3 that Was Isolated from Fermented Rice Bran with Aging Salted Mackerel, Which Was Named Heshiko as Traditional Fermented Seafood in Japan.</title>
        <authorList>
            <person name="Akuzawa S."/>
            <person name="Nakagawa J."/>
            <person name="Kanekatsu T."/>
            <person name="Kubota E."/>
            <person name="Ohtake R."/>
            <person name="Suzuki T."/>
            <person name="Kanesaki Y."/>
        </authorList>
    </citation>
    <scope>NUCLEOTIDE SEQUENCE [LARGE SCALE GENOMIC DNA]</scope>
    <source>
        <strain evidence="3">Heshi-A3</strain>
    </source>
</reference>
<keyword evidence="2" id="KW-0430">Lectin</keyword>
<evidence type="ECO:0000259" key="1">
    <source>
        <dbReference type="Pfam" id="PF25275"/>
    </source>
</evidence>
<protein>
    <submittedName>
        <fullName evidence="2">Concanavalin A-like lectin/glucanase</fullName>
    </submittedName>
</protein>